<feature type="region of interest" description="Disordered" evidence="2">
    <location>
        <begin position="1"/>
        <end position="31"/>
    </location>
</feature>
<feature type="compositionally biased region" description="Basic and acidic residues" evidence="2">
    <location>
        <begin position="15"/>
        <end position="26"/>
    </location>
</feature>
<evidence type="ECO:0000256" key="2">
    <source>
        <dbReference type="SAM" id="MobiDB-lite"/>
    </source>
</evidence>
<name>A0A0F9UMM7_9ZZZZ</name>
<keyword evidence="1" id="KW-0175">Coiled coil</keyword>
<feature type="compositionally biased region" description="Basic and acidic residues" evidence="2">
    <location>
        <begin position="700"/>
        <end position="752"/>
    </location>
</feature>
<proteinExistence type="predicted"/>
<reference evidence="3" key="1">
    <citation type="journal article" date="2015" name="Nature">
        <title>Complex archaea that bridge the gap between prokaryotes and eukaryotes.</title>
        <authorList>
            <person name="Spang A."/>
            <person name="Saw J.H."/>
            <person name="Jorgensen S.L."/>
            <person name="Zaremba-Niedzwiedzka K."/>
            <person name="Martijn J."/>
            <person name="Lind A.E."/>
            <person name="van Eijk R."/>
            <person name="Schleper C."/>
            <person name="Guy L."/>
            <person name="Ettema T.J."/>
        </authorList>
    </citation>
    <scope>NUCLEOTIDE SEQUENCE</scope>
</reference>
<feature type="region of interest" description="Disordered" evidence="2">
    <location>
        <begin position="700"/>
        <end position="754"/>
    </location>
</feature>
<comment type="caution">
    <text evidence="3">The sequence shown here is derived from an EMBL/GenBank/DDBJ whole genome shotgun (WGS) entry which is preliminary data.</text>
</comment>
<accession>A0A0F9UMM7</accession>
<protein>
    <recommendedName>
        <fullName evidence="4">Large polyvalent protein associated domain-containing protein</fullName>
    </recommendedName>
</protein>
<gene>
    <name evidence="3" type="ORF">LCGC14_0246380</name>
</gene>
<evidence type="ECO:0000256" key="1">
    <source>
        <dbReference type="SAM" id="Coils"/>
    </source>
</evidence>
<feature type="compositionally biased region" description="Polar residues" evidence="2">
    <location>
        <begin position="1"/>
        <end position="13"/>
    </location>
</feature>
<evidence type="ECO:0008006" key="4">
    <source>
        <dbReference type="Google" id="ProtNLM"/>
    </source>
</evidence>
<feature type="coiled-coil region" evidence="1">
    <location>
        <begin position="563"/>
        <end position="590"/>
    </location>
</feature>
<feature type="region of interest" description="Disordered" evidence="2">
    <location>
        <begin position="857"/>
        <end position="882"/>
    </location>
</feature>
<feature type="coiled-coil region" evidence="1">
    <location>
        <begin position="3678"/>
        <end position="3725"/>
    </location>
</feature>
<sequence>MQDSGFGKRSSTPLVEDKEKNEEALFGKRSSSVPTNDFDPLGYRGDVSGYDVGYLPTAGDRGIFRAEQQGFLSELGGFANQTIVGELLGGTLEGIGYLLDFQEIAETVKGQNDEWGNWLSDIGKGLREGAKEVTPVYEHDPGGFHPLSFEWWAANGSSIASSISLMLPAVGATRGLAALGKVMGIGTKMGRVMRFAEPIAQATISRHMENMMEASQTWKETYDDALRKTGNEDKARSIASEAAHTSYIANYAMLLQDIPQYMLLSRGIGKSATARSTKTSKGVGDIGSLGVSRRKMATAIGIDMAGEGFEEGYQYVVARESKYLADLRNGLAEDSEFHDRIGQYLKEPEMHTAMFFGAIGAGVMQTAGRGLKQKLFERGVKPGEQSYDDARIDAINTRQASFIQANNAYVESLKTDDPYNAEFTRDQMMAELALKNASLGEIDKMVEDLSILKTAPKEEQADFSPEYIQSIDTIIANTKRIGQLWDASINKHGPKITDSLVRRQFENEQLLAQNGKVSKQMADISLKSLDISKLSADGVLAAELLRTEMGVKGGIQILEKNLEQAKKKEKTDLTKQLKQAKVDLKSIQTEYDKLKPTEEDQKLLYNVVSHDQLNNLVSRKYLNELNIAENSEVMVMLKEDITKKQLAARKEVADYLNEQFENFNELSVADRSKLLTEARNKIQSAKIAEASRESMLKRLESKEKATEQAVKEEAARIKSEREKKKATTKERVKKDLEGTKPETLEELKKETTSEEAQEAIDELVEEHVSPTEVPLTDTELIEQGYIKEYDEGGVQLWKHPETGNVIDITTEETLEQKEKLLKEITDREQEMVEEGLGIITGEDIEIVAPQIEDALERSQETAPDTYEPKTKPETSSTTVLTSGGYYKNEGEFYDKKIVLANGEPIVANPEEEINWDIIASPNLPLGTVVELELVKEGESKWWDEHKEEFKGEEWNQHPIFVVIKESGIRAAKLAGNKEVEGESINLGRKELYRRLQAGEKVEMRTTTKDNQNHRDYSKVVGNANIMTVPRANISITTLQTQWVPKKGNKFELESVPLTILTTKGSQFAEGTKIELDKSNLSDEKMISDLGAVYLEGGPEMSKQGLIYTAFMSPSGIYKALQLHTSFLSDDAVDTAINLLRKGDITELEHILFTDSAIETRDNKFFLQVREGTEGMFILFNDTTSAGKGGKGEVIKIDQEELTKVKGTVYPQKYDEETEKFISSKAISTYPIEQNLRNFLKNKRYNVRKDLINSVGKYKSRVTFDDTYDSYINYLTSSKEHPAGGILLTNAVNKNGSIYQDIQLLLEENIGKPSDITLGEAPLEKEEPADILGPEGDFNTVFSLQFSVSSQAKEDLLRTINSAFLDEQKKIAAEGRVESPLITYERIRNGLLSNAILDAKTGNNLGVDEAKKVYDSIKSFTVPSLKIMQTSKGVRLSKNFFLFRHIYENWNTSEQPYGNLPPEGRGWREEAERQLKEFGHRVRYDDVEAADDPERYEKDHLIGSHLEESMKDKLSGQVKLFLSTIKTDQESYLSTPEKKQYNYLPFNELYSDVLQITTTSRKLEDAIFRLTSSKLEKLRKVGEALRRKSEVSSPEYDPRLMADFYRNMMLVSNEFMGFIEKETYEDDTKTVTVRSYNSNASRPEGRILERWRGNAKDNLFIKGENLEYEVDQRQVQKLETLLPLLEDRAKVIEDLSEVLKRAPVLQEFLEIIGADISQENLELALETGVEADGSYYSGANLYRYIIGIGETYGFSKLVTDLKNGQNIYDVDISILTRPISVQKNFESNTTDSYINEEGKTVYPINMPSTLDRVFEEFKKEGSSFVEMYDKDVWYNPTGNRLYKSIFLDQILEQPEFRRILRKYQFSAYKRKGEIEAKKTFANLNEIDETVLRYNAFVNGAAPNVMHIAFPLFADRSKLLFAVVPRLSMKDSLKHNTYTMGVRAMLMSYFYQDIAKMQREKRTPSTYKNYTENSQQFTLLPFLNKSKTAQQIRKMVEDMTAKQIEVELATDANKNLMGDLQKEINQFIENELTTELARLDNLKINKKSVSPDWRKLYPADKNTDPWREMVRDYVISDIIVKNELRRLIAGDLAFYTDYDNFNKRAATLTTPGMETLELSDLNDSYGDKRTYTTSILKDVFKEDIETLDGLEKIIPTTTEEAAKVIAPYRKEPGNPNRKGANKTDSMGFISLDKHRHKMEGQGTWLDEHEAAYKNYQAGGEFVTPDGIRPLLNPIKTIYDGFHLDVDNRVVRVVDKHVVFPLLREFTKASPAFEKLRLAMEEQGIDEVNMESARKVGLDLSGIKDINDDLSNWKTVELETRFQRIPQIVPENDKPVMMSTQARKHIISNMLSDEVGGKKGQWTQGYILGGKKIGGEELFDLYHNVTEQLVGRSLDDLNKQLGYTKEIVTETPFPNSITQETYYHGSNSPDIKNFDLSLQGKAHEGRGINFALTREDAKVYGTHIYEVKLNISKWVTTDAEAKTKTTYGIKDVDEIVVYHPDQVQIIKEEIKGLEEKEKFYTNLGRVIKRSIEERDLPENYERALNIIKTENDVTFELPLAFPAYQKRFEQIILSLFKKNVINQTINGASLVQIAELGGVQEEKGTKELGFVRNKDGKVIGAEVALPYKLAQKLGITNIEGIPGELRTLVGYRIPGHGKNSMIPLRIVRILPESMGKVILVPGEITTQMGTDFDMDKVFLMMPNAKVEYTTKTGEKWNPMGNFAATLEKQGYKFDSSESHILSRLMHTPESAKDIALEYPEKFKGHFALSVQYALSKLESEKQRLGATNPTITKIEYNTEDLEDNTREGLENLIIDINTSILTNPAHLEEMLESVDSSVLTEAANKLRPKKSKGNPFANVNSPGTEIEMSIRNKAASRGISTYASALKGQTIGQYARSDGGLRLQGNFTVIVDGEKYTKLNRVKDTNGRLITDNLSIRLSAALDNTKDPVLGSINDNEFTTPVINLLLRLGVVNVASSEWEAAANNLAVLLTNQPVILELTTKYLRGDNTPANLKSLIEKLGGRTDRLYNIDTEVLARNIGKEISEAEGQMELLSTFYFLHIAGRKLVEVNRVFSSDTPGTINTIAAIEARDDLIDSVTNGTPVEEREGRKRRNDIITGVEGVLDGRDYPMTSTFNGVINAAKDFSTQFFPFTRDGLTNIKRRMVSHLNKDNLTADQMNLINNDSFLWLMTIEGGPLQGLFTEKKVQELLVGTNSIDIQLQKVKELPAMKDNRLLARLLPHRDNMDRDNRYNTVSVERGYGLSQREQDDLTIAFREILKNSETKEFGKNLIHYTILSKGMTPTVDSIIDLVPIEVWSDPQYSFTQESMADYFRDSMIQFEKEQVFGEPFMEQFIENNAHVKDLVPYGGSYEDTSKSFIAKRGSSKTYLPGLGVTTDWPGAMVAFDRGLNKRVLLKKLNDQGLFKRVKIITDSYKLKNYNIHEDRDNRIIFSLRTNTVATRRRQKGEMNLQTFFNTTDFLSADEDIQLLIDKLREEVDFREGTFEVNTEKVKGERADALAYLRERSMVVREDLGIEEFTLALTHEAVHYATMPLLSRDGQYSAEVVDMLDRVKKADRFPADHQGLSSPEEFITAAYSDRNFQRQLSYIEGKKENTTIWSEFVDLMIKALNTVLGVDISGSVLEELFGKTQEAMNRQEGKIAPESDELRYAVFATRDNQISRQLDVLQKVIDSLKHKLAIYKRQIGEGKSHASLVKLREQLERRLEEVQYKEGILEYTRFANAQAGAVIEDLDEIEAAAGTPREKLVKLEKLLDYASSFGLIEEGFKEMYGEFGEEGLKIDRQYRDKYISPVLKAVQDVQSIYREVALENSVEFLFPYTRDVNLTKEDLRNSLNSIGEDITEGMHRVGAMVSSVDPILALTAKAVERKRAIIAKSMNSFVHGELQKQSEALRKYKKSQGVSEFNYRKFYDFMLIKQDGELTGDYIIPGTSEFKKLAKEEQEFITFFNKFYGSAQEKLPAIYRKGNQLIPILKPTQERLSEGQGPLSVMKHELRLASQITEENTEYAIERRDGQDRPFKLVPVKYVSTVGGENGMDTNAISLDMVSNLVRFMTMSRNYSAMSSIAPDLHAVKYLVGMRTVVDSKGSIKTVTPEGAPAPKQSPINPRTSNAYRRISSYLDMVVYGEYKEFEGDLFGTKINKAKVLDTITRSTALLQLGFNLSAGINNMTIGQFMNSIMTAGGLFYTGADYRWATKEYIKLLPEFMSDTTKRFTESTFGRYMEAYDIYQTFDEFGNPLKEESILKRLNMGASMFMINMGEHTMQTQLALSLAKSHRIEGGKIYSFMDWAEKHNKPMDKANKKVFNELPDVYSSISKKDDGSILVEGGILSKDLYEFAGRIKELYRHLHGNYNKKDTTVWQRTVLGRMSMLFRRWLAPGWDARFGREKFAGKTVFNEAIGANLPGRYVVTKNFLMEVVQDYKRLGGIVAASSKNWNEMPAWRKMFIQQTIKEGVLMLGTLIFVTALSSLEAGDEPEEGTVKRFFWDLAVYQAYRLNSELWFFINPIEAGKILRTPMATISVVEKLGKGIYSMLPAVTFDGIEWQRYEKGDKKGRWKGDKILDVVPLWNQIRGLKHLEERINYMKTF</sequence>
<evidence type="ECO:0000313" key="3">
    <source>
        <dbReference type="EMBL" id="KKN88747.1"/>
    </source>
</evidence>
<dbReference type="EMBL" id="LAZR01000126">
    <property type="protein sequence ID" value="KKN88747.1"/>
    <property type="molecule type" value="Genomic_DNA"/>
</dbReference>
<organism evidence="3">
    <name type="scientific">marine sediment metagenome</name>
    <dbReference type="NCBI Taxonomy" id="412755"/>
    <lineage>
        <taxon>unclassified sequences</taxon>
        <taxon>metagenomes</taxon>
        <taxon>ecological metagenomes</taxon>
    </lineage>
</organism>